<sequence>MKSAQLLQLSSLLLFTSVRASIDVDQLLTVEGSGQKVQEGIVHVTVVTSRVYDPSKNASNLKTLKDTLNPFSSQPFHVVTVLSPENSSFQIDSYSKEEGIKYPSDQIEQYVKNHAGKFAVLYIVYDAECEKVQRFIRGAKNHSKEVSYAILACPDAKTQIL</sequence>
<evidence type="ECO:0000313" key="3">
    <source>
        <dbReference type="Proteomes" id="UP000835052"/>
    </source>
</evidence>
<keyword evidence="1" id="KW-0732">Signal</keyword>
<evidence type="ECO:0000256" key="1">
    <source>
        <dbReference type="SAM" id="SignalP"/>
    </source>
</evidence>
<dbReference type="AlphaFoldDB" id="A0A8S1GUN8"/>
<comment type="caution">
    <text evidence="2">The sequence shown here is derived from an EMBL/GenBank/DDBJ whole genome shotgun (WGS) entry which is preliminary data.</text>
</comment>
<organism evidence="2 3">
    <name type="scientific">Caenorhabditis auriculariae</name>
    <dbReference type="NCBI Taxonomy" id="2777116"/>
    <lineage>
        <taxon>Eukaryota</taxon>
        <taxon>Metazoa</taxon>
        <taxon>Ecdysozoa</taxon>
        <taxon>Nematoda</taxon>
        <taxon>Chromadorea</taxon>
        <taxon>Rhabditida</taxon>
        <taxon>Rhabditina</taxon>
        <taxon>Rhabditomorpha</taxon>
        <taxon>Rhabditoidea</taxon>
        <taxon>Rhabditidae</taxon>
        <taxon>Peloderinae</taxon>
        <taxon>Caenorhabditis</taxon>
    </lineage>
</organism>
<dbReference type="OrthoDB" id="5776926at2759"/>
<dbReference type="Pfam" id="PF17619">
    <property type="entry name" value="SCVP"/>
    <property type="match status" value="1"/>
</dbReference>
<proteinExistence type="predicted"/>
<protein>
    <submittedName>
        <fullName evidence="2">Uncharacterized protein</fullName>
    </submittedName>
</protein>
<feature type="chain" id="PRO_5035864609" evidence="1">
    <location>
        <begin position="21"/>
        <end position="161"/>
    </location>
</feature>
<name>A0A8S1GUN8_9PELO</name>
<dbReference type="PANTHER" id="PTHR36955">
    <property type="entry name" value="SECRETED NEMATODE CLADE V PROTEIN GENE FAMILY"/>
    <property type="match status" value="1"/>
</dbReference>
<evidence type="ECO:0000313" key="2">
    <source>
        <dbReference type="EMBL" id="CAD6187019.1"/>
    </source>
</evidence>
<accession>A0A8S1GUN8</accession>
<keyword evidence="3" id="KW-1185">Reference proteome</keyword>
<dbReference type="Proteomes" id="UP000835052">
    <property type="component" value="Unassembled WGS sequence"/>
</dbReference>
<dbReference type="EMBL" id="CAJGYM010000005">
    <property type="protein sequence ID" value="CAD6187019.1"/>
    <property type="molecule type" value="Genomic_DNA"/>
</dbReference>
<dbReference type="PANTHER" id="PTHR36955:SF1">
    <property type="entry name" value="SECRETED NEMATODE CLADE V PROTEIN GENE FAMILY"/>
    <property type="match status" value="1"/>
</dbReference>
<feature type="signal peptide" evidence="1">
    <location>
        <begin position="1"/>
        <end position="20"/>
    </location>
</feature>
<dbReference type="InterPro" id="IPR035126">
    <property type="entry name" value="SCVP"/>
</dbReference>
<reference evidence="2" key="1">
    <citation type="submission" date="2020-10" db="EMBL/GenBank/DDBJ databases">
        <authorList>
            <person name="Kikuchi T."/>
        </authorList>
    </citation>
    <scope>NUCLEOTIDE SEQUENCE</scope>
    <source>
        <strain evidence="2">NKZ352</strain>
    </source>
</reference>
<gene>
    <name evidence="2" type="ORF">CAUJ_LOCUS2938</name>
</gene>